<evidence type="ECO:0000313" key="4">
    <source>
        <dbReference type="EMBL" id="MDR9762644.1"/>
    </source>
</evidence>
<name>A0AAW8P933_9HYPH</name>
<dbReference type="Gene3D" id="1.20.5.110">
    <property type="match status" value="1"/>
</dbReference>
<dbReference type="EMBL" id="JAVLSH010000011">
    <property type="protein sequence ID" value="MDR9762644.1"/>
    <property type="molecule type" value="Genomic_DNA"/>
</dbReference>
<evidence type="ECO:0000256" key="2">
    <source>
        <dbReference type="SAM" id="MobiDB-lite"/>
    </source>
</evidence>
<dbReference type="RefSeq" id="WP_183778395.1">
    <property type="nucleotide sequence ID" value="NZ_JAVLSH010000011.1"/>
</dbReference>
<feature type="compositionally biased region" description="Basic and acidic residues" evidence="2">
    <location>
        <begin position="72"/>
        <end position="84"/>
    </location>
</feature>
<dbReference type="AlphaFoldDB" id="A0AAW8P933"/>
<dbReference type="Proteomes" id="UP001269402">
    <property type="component" value="Unassembled WGS sequence"/>
</dbReference>
<keyword evidence="1" id="KW-0175">Coiled coil</keyword>
<keyword evidence="5" id="KW-1185">Reference proteome</keyword>
<reference evidence="5" key="1">
    <citation type="submission" date="2023-07" db="EMBL/GenBank/DDBJ databases">
        <title>Genomic characterization of faba bean (Vicia faba) microsymbionts in Mexican soils.</title>
        <authorList>
            <person name="Rivera Orduna F.N."/>
            <person name="Guevara-Luna J."/>
            <person name="Yan J."/>
            <person name="Arroyo-Herrera I."/>
            <person name="Li Y."/>
            <person name="Vasquez-Murrieta M.S."/>
            <person name="Wang E.T."/>
        </authorList>
    </citation>
    <scope>NUCLEOTIDE SEQUENCE [LARGE SCALE GENOMIC DNA]</scope>
    <source>
        <strain evidence="5">CH6</strain>
    </source>
</reference>
<evidence type="ECO:0000313" key="5">
    <source>
        <dbReference type="Proteomes" id="UP001269402"/>
    </source>
</evidence>
<proteinExistence type="predicted"/>
<feature type="transmembrane region" description="Helical" evidence="3">
    <location>
        <begin position="121"/>
        <end position="142"/>
    </location>
</feature>
<gene>
    <name evidence="4" type="ORF">RJJ37_23855</name>
</gene>
<feature type="region of interest" description="Disordered" evidence="2">
    <location>
        <begin position="1"/>
        <end position="116"/>
    </location>
</feature>
<sequence length="435" mass="44979">MQDKEDLMVSGNPPRHSKSADEPVTIDLEAQDFASAADTEKPVENDVGNADNSSADAGVTPETEAAPQFEQGRAEQEQPEHEQAEQEDQPATDVPEEEPAAPEPAFAPPPEQPRRAATSGLIAAGIFGGLVALLGAGAIQYAGYLPGSSEPQATSPDIADLSGEIDGLKQTLANLAANPASTDDGALEKRIAALETTAKAPAAAAPADSANVEALNQKIAELTGQVDQLRATLAQSSEQQTTSGADIAKRLDEAEKKLNEPREDVAVARAIAAAALKAAIDRGGPFLAELDTFAGVAPDDPAVADLRAFAETGIPSRAELMRQVPDVATAIIEAVNQPDPNESWSDRLMSSAKSLVSVRPVGNIEGDSVEAIAARMEDKVKSGDLPAASAEWNNLPAPGKQASAAFKQSLEARIRVEELVGGALSKAVSGTGKEG</sequence>
<organism evidence="4 5">
    <name type="scientific">Rhizobium redzepovicii</name>
    <dbReference type="NCBI Taxonomy" id="2867518"/>
    <lineage>
        <taxon>Bacteria</taxon>
        <taxon>Pseudomonadati</taxon>
        <taxon>Pseudomonadota</taxon>
        <taxon>Alphaproteobacteria</taxon>
        <taxon>Hyphomicrobiales</taxon>
        <taxon>Rhizobiaceae</taxon>
        <taxon>Rhizobium/Agrobacterium group</taxon>
        <taxon>Rhizobium</taxon>
    </lineage>
</organism>
<comment type="caution">
    <text evidence="4">The sequence shown here is derived from an EMBL/GenBank/DDBJ whole genome shotgun (WGS) entry which is preliminary data.</text>
</comment>
<keyword evidence="3" id="KW-0472">Membrane</keyword>
<feature type="coiled-coil region" evidence="1">
    <location>
        <begin position="212"/>
        <end position="239"/>
    </location>
</feature>
<feature type="compositionally biased region" description="Acidic residues" evidence="2">
    <location>
        <begin position="85"/>
        <end position="100"/>
    </location>
</feature>
<evidence type="ECO:0000256" key="1">
    <source>
        <dbReference type="SAM" id="Coils"/>
    </source>
</evidence>
<keyword evidence="3" id="KW-1133">Transmembrane helix</keyword>
<feature type="compositionally biased region" description="Pro residues" evidence="2">
    <location>
        <begin position="101"/>
        <end position="111"/>
    </location>
</feature>
<evidence type="ECO:0000256" key="3">
    <source>
        <dbReference type="SAM" id="Phobius"/>
    </source>
</evidence>
<protein>
    <submittedName>
        <fullName evidence="4">COG4223 family protein</fullName>
    </submittedName>
</protein>
<accession>A0AAW8P933</accession>
<keyword evidence="3" id="KW-0812">Transmembrane</keyword>